<reference evidence="9" key="1">
    <citation type="submission" date="2011-05" db="EMBL/GenBank/DDBJ databases">
        <title>Complete sequence of Desulfotomaculum kuznetsovii DSM 6115.</title>
        <authorList>
            <person name="Lucas S."/>
            <person name="Han J."/>
            <person name="Lapidus A."/>
            <person name="Cheng J.-F."/>
            <person name="Goodwin L."/>
            <person name="Pitluck S."/>
            <person name="Peters L."/>
            <person name="Mikhailova N."/>
            <person name="Lu M."/>
            <person name="Saunders E."/>
            <person name="Han C."/>
            <person name="Tapia R."/>
            <person name="Land M."/>
            <person name="Hauser L."/>
            <person name="Kyrpides N."/>
            <person name="Ivanova N."/>
            <person name="Pagani I."/>
            <person name="Nazina T."/>
            <person name="Ivanova A."/>
            <person name="Parshina S."/>
            <person name="Kuever J."/>
            <person name="Muyzer G."/>
            <person name="Plugge C."/>
            <person name="Stams A."/>
            <person name="Woyke T."/>
        </authorList>
    </citation>
    <scope>NUCLEOTIDE SEQUENCE [LARGE SCALE GENOMIC DNA]</scope>
    <source>
        <strain evidence="9">DSM 6115 / VKM B-1805 / 17</strain>
    </source>
</reference>
<dbReference type="RefSeq" id="WP_013824549.1">
    <property type="nucleotide sequence ID" value="NC_015573.1"/>
</dbReference>
<evidence type="ECO:0000256" key="2">
    <source>
        <dbReference type="ARBA" id="ARBA00022722"/>
    </source>
</evidence>
<keyword evidence="2 6" id="KW-0540">Nuclease</keyword>
<dbReference type="GO" id="GO:0030677">
    <property type="term" value="C:ribonuclease P complex"/>
    <property type="evidence" value="ECO:0007669"/>
    <property type="project" value="TreeGrafter"/>
</dbReference>
<accession>A0AAU8PL66</accession>
<dbReference type="Gene3D" id="3.30.230.10">
    <property type="match status" value="1"/>
</dbReference>
<dbReference type="KEGG" id="dku:Desku_3571"/>
<evidence type="ECO:0000256" key="5">
    <source>
        <dbReference type="ARBA" id="ARBA00022884"/>
    </source>
</evidence>
<dbReference type="AlphaFoldDB" id="A0AAU8PL66"/>
<comment type="similarity">
    <text evidence="6">Belongs to the RnpA family.</text>
</comment>
<evidence type="ECO:0000256" key="3">
    <source>
        <dbReference type="ARBA" id="ARBA00022759"/>
    </source>
</evidence>
<dbReference type="GO" id="GO:0000049">
    <property type="term" value="F:tRNA binding"/>
    <property type="evidence" value="ECO:0007669"/>
    <property type="project" value="UniProtKB-UniRule"/>
</dbReference>
<dbReference type="InterPro" id="IPR020568">
    <property type="entry name" value="Ribosomal_Su5_D2-typ_SF"/>
</dbReference>
<dbReference type="PANTHER" id="PTHR33992">
    <property type="entry name" value="RIBONUCLEASE P PROTEIN COMPONENT"/>
    <property type="match status" value="1"/>
</dbReference>
<dbReference type="InterPro" id="IPR000100">
    <property type="entry name" value="RNase_P"/>
</dbReference>
<organism evidence="8 9">
    <name type="scientific">Desulfofundulus kuznetsovii (strain DSM 6115 / VKM B-1805 / 17)</name>
    <name type="common">Desulfotomaculum kuznetsovii</name>
    <dbReference type="NCBI Taxonomy" id="760568"/>
    <lineage>
        <taxon>Bacteria</taxon>
        <taxon>Bacillati</taxon>
        <taxon>Bacillota</taxon>
        <taxon>Clostridia</taxon>
        <taxon>Eubacteriales</taxon>
        <taxon>Peptococcaceae</taxon>
        <taxon>Desulfofundulus</taxon>
    </lineage>
</organism>
<keyword evidence="9" id="KW-1185">Reference proteome</keyword>
<keyword evidence="3 6" id="KW-0255">Endonuclease</keyword>
<keyword evidence="4 6" id="KW-0378">Hydrolase</keyword>
<evidence type="ECO:0000256" key="1">
    <source>
        <dbReference type="ARBA" id="ARBA00022694"/>
    </source>
</evidence>
<evidence type="ECO:0000256" key="7">
    <source>
        <dbReference type="NCBIfam" id="TIGR00188"/>
    </source>
</evidence>
<dbReference type="EMBL" id="CP002770">
    <property type="protein sequence ID" value="AEG17047.1"/>
    <property type="molecule type" value="Genomic_DNA"/>
</dbReference>
<dbReference type="EC" id="3.1.26.5" evidence="6 7"/>
<evidence type="ECO:0000313" key="8">
    <source>
        <dbReference type="EMBL" id="AEG17047.1"/>
    </source>
</evidence>
<dbReference type="GO" id="GO:0001682">
    <property type="term" value="P:tRNA 5'-leader removal"/>
    <property type="evidence" value="ECO:0007669"/>
    <property type="project" value="UniProtKB-UniRule"/>
</dbReference>
<dbReference type="Pfam" id="PF00825">
    <property type="entry name" value="Ribonuclease_P"/>
    <property type="match status" value="1"/>
</dbReference>
<dbReference type="Proteomes" id="UP000009229">
    <property type="component" value="Chromosome"/>
</dbReference>
<keyword evidence="1 6" id="KW-0819">tRNA processing</keyword>
<comment type="subunit">
    <text evidence="6">Consists of a catalytic RNA component (M1 or rnpB) and a protein subunit.</text>
</comment>
<gene>
    <name evidence="6" type="primary">rnpA</name>
    <name evidence="8" type="ordered locus">Desku_3571</name>
</gene>
<comment type="catalytic activity">
    <reaction evidence="6">
        <text>Endonucleolytic cleavage of RNA, removing 5'-extranucleotides from tRNA precursor.</text>
        <dbReference type="EC" id="3.1.26.5"/>
    </reaction>
</comment>
<dbReference type="SUPFAM" id="SSF54211">
    <property type="entry name" value="Ribosomal protein S5 domain 2-like"/>
    <property type="match status" value="1"/>
</dbReference>
<name>A0AAU8PL66_DESK7</name>
<dbReference type="HAMAP" id="MF_00227">
    <property type="entry name" value="RNase_P"/>
    <property type="match status" value="1"/>
</dbReference>
<dbReference type="PANTHER" id="PTHR33992:SF1">
    <property type="entry name" value="RIBONUCLEASE P PROTEIN COMPONENT"/>
    <property type="match status" value="1"/>
</dbReference>
<protein>
    <recommendedName>
        <fullName evidence="6 7">Ribonuclease P protein component</fullName>
        <shortName evidence="6">RNase P protein</shortName>
        <shortName evidence="6">RNaseP protein</shortName>
        <ecNumber evidence="6 7">3.1.26.5</ecNumber>
    </recommendedName>
    <alternativeName>
        <fullName evidence="6">Protein C5</fullName>
    </alternativeName>
</protein>
<dbReference type="InterPro" id="IPR014721">
    <property type="entry name" value="Ribsml_uS5_D2-typ_fold_subgr"/>
</dbReference>
<evidence type="ECO:0000313" key="9">
    <source>
        <dbReference type="Proteomes" id="UP000009229"/>
    </source>
</evidence>
<dbReference type="GO" id="GO:0004526">
    <property type="term" value="F:ribonuclease P activity"/>
    <property type="evidence" value="ECO:0007669"/>
    <property type="project" value="UniProtKB-UniRule"/>
</dbReference>
<sequence length="114" mass="13323">MAMEILKKKKDFQRVYRRGHSVASNALVLYLSRNRGQGRRFGFSVSKKTGKAVIRNRVRRILREICRLNEGWFPQDHDVVIIARREAVGKNFRDLAGQLYHLTRRAARKMTPKG</sequence>
<dbReference type="GO" id="GO:0042781">
    <property type="term" value="F:3'-tRNA processing endoribonuclease activity"/>
    <property type="evidence" value="ECO:0007669"/>
    <property type="project" value="TreeGrafter"/>
</dbReference>
<evidence type="ECO:0000256" key="4">
    <source>
        <dbReference type="ARBA" id="ARBA00022801"/>
    </source>
</evidence>
<proteinExistence type="inferred from homology"/>
<dbReference type="NCBIfam" id="TIGR00188">
    <property type="entry name" value="rnpA"/>
    <property type="match status" value="1"/>
</dbReference>
<comment type="function">
    <text evidence="6">RNaseP catalyzes the removal of the 5'-leader sequence from pre-tRNA to produce the mature 5'-terminus. It can also cleave other RNA substrates such as 4.5S RNA. The protein component plays an auxiliary but essential role in vivo by binding to the 5'-leader sequence and broadening the substrate specificity of the ribozyme.</text>
</comment>
<keyword evidence="5 6" id="KW-0694">RNA-binding</keyword>
<evidence type="ECO:0000256" key="6">
    <source>
        <dbReference type="HAMAP-Rule" id="MF_00227"/>
    </source>
</evidence>